<keyword evidence="2" id="KW-0808">Transferase</keyword>
<organism evidence="2 3">
    <name type="scientific">Forsythia ovata</name>
    <dbReference type="NCBI Taxonomy" id="205694"/>
    <lineage>
        <taxon>Eukaryota</taxon>
        <taxon>Viridiplantae</taxon>
        <taxon>Streptophyta</taxon>
        <taxon>Embryophyta</taxon>
        <taxon>Tracheophyta</taxon>
        <taxon>Spermatophyta</taxon>
        <taxon>Magnoliopsida</taxon>
        <taxon>eudicotyledons</taxon>
        <taxon>Gunneridae</taxon>
        <taxon>Pentapetalae</taxon>
        <taxon>asterids</taxon>
        <taxon>lamiids</taxon>
        <taxon>Lamiales</taxon>
        <taxon>Oleaceae</taxon>
        <taxon>Forsythieae</taxon>
        <taxon>Forsythia</taxon>
    </lineage>
</organism>
<name>A0ABD1TRJ1_9LAMI</name>
<evidence type="ECO:0000313" key="3">
    <source>
        <dbReference type="Proteomes" id="UP001604277"/>
    </source>
</evidence>
<accession>A0ABD1TRJ1</accession>
<reference evidence="3" key="1">
    <citation type="submission" date="2024-07" db="EMBL/GenBank/DDBJ databases">
        <title>Two chromosome-level genome assemblies of Korean endemic species Abeliophyllum distichum and Forsythia ovata (Oleaceae).</title>
        <authorList>
            <person name="Jang H."/>
        </authorList>
    </citation>
    <scope>NUCLEOTIDE SEQUENCE [LARGE SCALE GENOMIC DNA]</scope>
</reference>
<evidence type="ECO:0000313" key="2">
    <source>
        <dbReference type="EMBL" id="KAL2515361.1"/>
    </source>
</evidence>
<keyword evidence="3" id="KW-1185">Reference proteome</keyword>
<dbReference type="Pfam" id="PF03078">
    <property type="entry name" value="ATHILA"/>
    <property type="match status" value="1"/>
</dbReference>
<dbReference type="EMBL" id="JBFOLJ010000008">
    <property type="protein sequence ID" value="KAL2515361.1"/>
    <property type="molecule type" value="Genomic_DNA"/>
</dbReference>
<sequence>MVALNIETNVLELIDNIGWQNYFSIQYPAYIELVREFYTTFEFKKPEDFKLNSPRVVQFRLMGKEFNLSIIEFNVAFGFINEKYASTDEYLNSACDYSEHFEPVSLYKALSTSNH</sequence>
<evidence type="ECO:0000259" key="1">
    <source>
        <dbReference type="Pfam" id="PF03078"/>
    </source>
</evidence>
<keyword evidence="2" id="KW-0548">Nucleotidyltransferase</keyword>
<keyword evidence="2" id="KW-0696">RNA-directed RNA polymerase</keyword>
<dbReference type="InterPro" id="IPR004312">
    <property type="entry name" value="ATHILA_Orf1_C"/>
</dbReference>
<gene>
    <name evidence="2" type="ORF">Fot_29332</name>
</gene>
<proteinExistence type="predicted"/>
<dbReference type="AlphaFoldDB" id="A0ABD1TRJ1"/>
<dbReference type="GO" id="GO:0003968">
    <property type="term" value="F:RNA-directed RNA polymerase activity"/>
    <property type="evidence" value="ECO:0007669"/>
    <property type="project" value="UniProtKB-KW"/>
</dbReference>
<feature type="domain" description="Arabidopsis retrotransposon Orf1 C-terminal" evidence="1">
    <location>
        <begin position="2"/>
        <end position="86"/>
    </location>
</feature>
<comment type="caution">
    <text evidence="2">The sequence shown here is derived from an EMBL/GenBank/DDBJ whole genome shotgun (WGS) entry which is preliminary data.</text>
</comment>
<dbReference type="Proteomes" id="UP001604277">
    <property type="component" value="Unassembled WGS sequence"/>
</dbReference>
<protein>
    <submittedName>
        <fullName evidence="2">RNA-dependent RNA polymerase 1</fullName>
    </submittedName>
</protein>